<proteinExistence type="predicted"/>
<dbReference type="Proteomes" id="UP000536442">
    <property type="component" value="Unassembled WGS sequence"/>
</dbReference>
<keyword evidence="3" id="KW-0732">Signal</keyword>
<dbReference type="SUPFAM" id="SSF53822">
    <property type="entry name" value="Periplasmic binding protein-like I"/>
    <property type="match status" value="1"/>
</dbReference>
<dbReference type="GO" id="GO:0009252">
    <property type="term" value="P:peptidoglycan biosynthetic process"/>
    <property type="evidence" value="ECO:0007669"/>
    <property type="project" value="TreeGrafter"/>
</dbReference>
<reference evidence="4 5" key="1">
    <citation type="submission" date="2020-03" db="EMBL/GenBank/DDBJ databases">
        <title>Metagenomic, metatranscriptomic, and metabolomic analyses revealed the key microbes and metabolic features during the fermentation of ganjang, Korean traditional soy sauce.</title>
        <authorList>
            <person name="Chun B.H."/>
            <person name="Jeon C.O."/>
        </authorList>
    </citation>
    <scope>NUCLEOTIDE SEQUENCE [LARGE SCALE GENOMIC DNA]</scope>
    <source>
        <strain evidence="4 5">KG14</strain>
    </source>
</reference>
<sequence length="620" mass="68116">MIKDCINHRALAAVLMLSLLFAGCASVNLDAQVAKSPAQALELAARERNTETAQRYLLEAASRFQGRDDHRAARTLLQSSQLAQPAPSLQPQKRLLAMASATTLDDREWAESIITELSPDSFQNYSPDLKTRAASLQADTYALAGAPLPAASTLMLLSQADAGVKLQEVHNRIWALLEKVPEKELTAADDTSIGFETEGWLELAASLRAPDISIEEQGRTVRRWQNNWQSHPAARILPQKLQLIASLSESRPGKITLALPLQGPLGTAGQAIRDGFLAAFFQDDPDVRSKTSIRIVDTSDQAFDQLYEELSAQETDLIIGPLQKESLASLSEQQALPVPVLGLNYLPSGKSIPEGLYQFGLSAEDEARQIADRLSMQQINQALVLIPQGEWGDRFEAALLERMRANGTAALDIERFFPEENFREVTAGLLGITVSRDRAIEVERTIGINVEFEPRRRQDAEAIVMVAEPSVARQFKPLFAFYFGGDLPVYSPSIIYDGTPDAGRDRDLNQIIFTDTPWILAENNPLRAEAGKVLPGTRGQLGRLFAMGADAWQLSKRLPLLRQVPSAAVDGHTGRLTMTREGKVHRSQLWASFSNGTPKLLPELKPAGEAESTRTETLTD</sequence>
<gene>
    <name evidence="4" type="ORF">HLV39_12965</name>
</gene>
<dbReference type="EMBL" id="JABEVQ010000007">
    <property type="protein sequence ID" value="NWN92402.1"/>
    <property type="molecule type" value="Genomic_DNA"/>
</dbReference>
<feature type="signal peptide" evidence="3">
    <location>
        <begin position="1"/>
        <end position="27"/>
    </location>
</feature>
<comment type="caution">
    <text evidence="4">The sequence shown here is derived from an EMBL/GenBank/DDBJ whole genome shotgun (WGS) entry which is preliminary data.</text>
</comment>
<dbReference type="CDD" id="cd06339">
    <property type="entry name" value="PBP1_YraM_LppC_lipoprotein-like"/>
    <property type="match status" value="1"/>
</dbReference>
<evidence type="ECO:0000256" key="3">
    <source>
        <dbReference type="SAM" id="SignalP"/>
    </source>
</evidence>
<evidence type="ECO:0000313" key="5">
    <source>
        <dbReference type="Proteomes" id="UP000536442"/>
    </source>
</evidence>
<accession>A0A851HYR2</accession>
<dbReference type="InterPro" id="IPR007443">
    <property type="entry name" value="LpoA"/>
</dbReference>
<dbReference type="Gene3D" id="3.40.50.2300">
    <property type="match status" value="2"/>
</dbReference>
<dbReference type="GO" id="GO:0031241">
    <property type="term" value="C:periplasmic side of cell outer membrane"/>
    <property type="evidence" value="ECO:0007669"/>
    <property type="project" value="TreeGrafter"/>
</dbReference>
<dbReference type="AlphaFoldDB" id="A0A851HYR2"/>
<feature type="region of interest" description="Disordered" evidence="2">
    <location>
        <begin position="600"/>
        <end position="620"/>
    </location>
</feature>
<feature type="chain" id="PRO_5032416161" evidence="3">
    <location>
        <begin position="28"/>
        <end position="620"/>
    </location>
</feature>
<keyword evidence="5" id="KW-1185">Reference proteome</keyword>
<organism evidence="4 5">
    <name type="scientific">Marinobacter adhaerens</name>
    <dbReference type="NCBI Taxonomy" id="1033846"/>
    <lineage>
        <taxon>Bacteria</taxon>
        <taxon>Pseudomonadati</taxon>
        <taxon>Pseudomonadota</taxon>
        <taxon>Gammaproteobacteria</taxon>
        <taxon>Pseudomonadales</taxon>
        <taxon>Marinobacteraceae</taxon>
        <taxon>Marinobacter</taxon>
    </lineage>
</organism>
<evidence type="ECO:0000256" key="1">
    <source>
        <dbReference type="ARBA" id="ARBA00023136"/>
    </source>
</evidence>
<keyword evidence="1" id="KW-0472">Membrane</keyword>
<evidence type="ECO:0000256" key="2">
    <source>
        <dbReference type="SAM" id="MobiDB-lite"/>
    </source>
</evidence>
<evidence type="ECO:0000313" key="4">
    <source>
        <dbReference type="EMBL" id="NWN92402.1"/>
    </source>
</evidence>
<dbReference type="PANTHER" id="PTHR38038:SF1">
    <property type="entry name" value="PENICILLIN-BINDING PROTEIN ACTIVATOR LPOA"/>
    <property type="match status" value="1"/>
</dbReference>
<dbReference type="Gene3D" id="1.25.40.650">
    <property type="match status" value="1"/>
</dbReference>
<dbReference type="Pfam" id="PF04348">
    <property type="entry name" value="LppC"/>
    <property type="match status" value="1"/>
</dbReference>
<name>A0A851HYR2_9GAMM</name>
<dbReference type="InterPro" id="IPR028082">
    <property type="entry name" value="Peripla_BP_I"/>
</dbReference>
<dbReference type="GO" id="GO:0030234">
    <property type="term" value="F:enzyme regulator activity"/>
    <property type="evidence" value="ECO:0007669"/>
    <property type="project" value="TreeGrafter"/>
</dbReference>
<dbReference type="PROSITE" id="PS51257">
    <property type="entry name" value="PROKAR_LIPOPROTEIN"/>
    <property type="match status" value="1"/>
</dbReference>
<dbReference type="PANTHER" id="PTHR38038">
    <property type="entry name" value="PENICILLIN-BINDING PROTEIN ACTIVATOR LPOA"/>
    <property type="match status" value="1"/>
</dbReference>
<protein>
    <submittedName>
        <fullName evidence="4">Penicillin-binding protein activator</fullName>
    </submittedName>
</protein>